<reference evidence="1" key="2">
    <citation type="journal article" date="2007" name="Science">
        <title>Draft genome sequence of the sexually transmitted pathogen Trichomonas vaginalis.</title>
        <authorList>
            <person name="Carlton J.M."/>
            <person name="Hirt R.P."/>
            <person name="Silva J.C."/>
            <person name="Delcher A.L."/>
            <person name="Schatz M."/>
            <person name="Zhao Q."/>
            <person name="Wortman J.R."/>
            <person name="Bidwell S.L."/>
            <person name="Alsmark U.C.M."/>
            <person name="Besteiro S."/>
            <person name="Sicheritz-Ponten T."/>
            <person name="Noel C.J."/>
            <person name="Dacks J.B."/>
            <person name="Foster P.G."/>
            <person name="Simillion C."/>
            <person name="Van de Peer Y."/>
            <person name="Miranda-Saavedra D."/>
            <person name="Barton G.J."/>
            <person name="Westrop G.D."/>
            <person name="Mueller S."/>
            <person name="Dessi D."/>
            <person name="Fiori P.L."/>
            <person name="Ren Q."/>
            <person name="Paulsen I."/>
            <person name="Zhang H."/>
            <person name="Bastida-Corcuera F.D."/>
            <person name="Simoes-Barbosa A."/>
            <person name="Brown M.T."/>
            <person name="Hayes R.D."/>
            <person name="Mukherjee M."/>
            <person name="Okumura C.Y."/>
            <person name="Schneider R."/>
            <person name="Smith A.J."/>
            <person name="Vanacova S."/>
            <person name="Villalvazo M."/>
            <person name="Haas B.J."/>
            <person name="Pertea M."/>
            <person name="Feldblyum T.V."/>
            <person name="Utterback T.R."/>
            <person name="Shu C.L."/>
            <person name="Osoegawa K."/>
            <person name="de Jong P.J."/>
            <person name="Hrdy I."/>
            <person name="Horvathova L."/>
            <person name="Zubacova Z."/>
            <person name="Dolezal P."/>
            <person name="Malik S.B."/>
            <person name="Logsdon J.M. Jr."/>
            <person name="Henze K."/>
            <person name="Gupta A."/>
            <person name="Wang C.C."/>
            <person name="Dunne R.L."/>
            <person name="Upcroft J.A."/>
            <person name="Upcroft P."/>
            <person name="White O."/>
            <person name="Salzberg S.L."/>
            <person name="Tang P."/>
            <person name="Chiu C.-H."/>
            <person name="Lee Y.-S."/>
            <person name="Embley T.M."/>
            <person name="Coombs G.H."/>
            <person name="Mottram J.C."/>
            <person name="Tachezy J."/>
            <person name="Fraser-Liggett C.M."/>
            <person name="Johnson P.J."/>
        </authorList>
    </citation>
    <scope>NUCLEOTIDE SEQUENCE [LARGE SCALE GENOMIC DNA]</scope>
    <source>
        <strain evidence="1">G3</strain>
    </source>
</reference>
<proteinExistence type="predicted"/>
<accession>A2E9M6</accession>
<organism evidence="1 2">
    <name type="scientific">Trichomonas vaginalis (strain ATCC PRA-98 / G3)</name>
    <dbReference type="NCBI Taxonomy" id="412133"/>
    <lineage>
        <taxon>Eukaryota</taxon>
        <taxon>Metamonada</taxon>
        <taxon>Parabasalia</taxon>
        <taxon>Trichomonadida</taxon>
        <taxon>Trichomonadidae</taxon>
        <taxon>Trichomonas</taxon>
    </lineage>
</organism>
<dbReference type="InParanoid" id="A2E9M6"/>
<protein>
    <recommendedName>
        <fullName evidence="3">Right handed beta helix domain-containing protein</fullName>
    </recommendedName>
</protein>
<dbReference type="Proteomes" id="UP000001542">
    <property type="component" value="Unassembled WGS sequence"/>
</dbReference>
<evidence type="ECO:0000313" key="1">
    <source>
        <dbReference type="EMBL" id="EAY10677.1"/>
    </source>
</evidence>
<evidence type="ECO:0008006" key="3">
    <source>
        <dbReference type="Google" id="ProtNLM"/>
    </source>
</evidence>
<evidence type="ECO:0000313" key="2">
    <source>
        <dbReference type="Proteomes" id="UP000001542"/>
    </source>
</evidence>
<dbReference type="RefSeq" id="XP_001322900.1">
    <property type="nucleotide sequence ID" value="XM_001322865.1"/>
</dbReference>
<sequence>MNSECVLVQICCSFSSVIAEWKYGCAYYIYSENRNIYKNYALECSVSQCSGYYDILAHYYGDIKVSNLNSSYQEITKYSGYCIGYPSVRGIINFTTVSNTSSSEEGVMYNTDGYSFDIIKCNFINNQYTSTHFAFIGCGSSTNYSNCSFIENKAEERFFYGLPFFKNCYFHENTYVEFTGRSMDEPPVSIESGEPLDSLLTHYADEGCISKLSEFKLDITLKVDKIDIENVINIAISIYKISFCQVLNVSLLK</sequence>
<reference evidence="1" key="1">
    <citation type="submission" date="2006-10" db="EMBL/GenBank/DDBJ databases">
        <authorList>
            <person name="Amadeo P."/>
            <person name="Zhao Q."/>
            <person name="Wortman J."/>
            <person name="Fraser-Liggett C."/>
            <person name="Carlton J."/>
        </authorList>
    </citation>
    <scope>NUCLEOTIDE SEQUENCE</scope>
    <source>
        <strain evidence="1">G3</strain>
    </source>
</reference>
<dbReference type="VEuPathDB" id="TrichDB:TVAG_157540"/>
<dbReference type="VEuPathDB" id="TrichDB:TVAGG3_0746160"/>
<keyword evidence="2" id="KW-1185">Reference proteome</keyword>
<dbReference type="AlphaFoldDB" id="A2E9M6"/>
<gene>
    <name evidence="1" type="ORF">TVAG_157540</name>
</gene>
<dbReference type="KEGG" id="tva:4768612"/>
<dbReference type="EMBL" id="DS113334">
    <property type="protein sequence ID" value="EAY10677.1"/>
    <property type="molecule type" value="Genomic_DNA"/>
</dbReference>
<name>A2E9M6_TRIV3</name>